<reference evidence="2 3" key="1">
    <citation type="submission" date="2016-11" db="EMBL/GenBank/DDBJ databases">
        <authorList>
            <person name="Jaros S."/>
            <person name="Januszkiewicz K."/>
            <person name="Wedrychowicz H."/>
        </authorList>
    </citation>
    <scope>NUCLEOTIDE SEQUENCE [LARGE SCALE GENOMIC DNA]</scope>
    <source>
        <strain evidence="2 3">DSM 24574</strain>
    </source>
</reference>
<evidence type="ECO:0000313" key="2">
    <source>
        <dbReference type="EMBL" id="SHH49280.1"/>
    </source>
</evidence>
<dbReference type="AlphaFoldDB" id="A0A1M5TF55"/>
<organism evidence="2 3">
    <name type="scientific">Chryseolinea serpens</name>
    <dbReference type="NCBI Taxonomy" id="947013"/>
    <lineage>
        <taxon>Bacteria</taxon>
        <taxon>Pseudomonadati</taxon>
        <taxon>Bacteroidota</taxon>
        <taxon>Cytophagia</taxon>
        <taxon>Cytophagales</taxon>
        <taxon>Fulvivirgaceae</taxon>
        <taxon>Chryseolinea</taxon>
    </lineage>
</organism>
<protein>
    <submittedName>
        <fullName evidence="2">Uncharacterized protein</fullName>
    </submittedName>
</protein>
<feature type="compositionally biased region" description="Basic and acidic residues" evidence="1">
    <location>
        <begin position="44"/>
        <end position="79"/>
    </location>
</feature>
<gene>
    <name evidence="2" type="ORF">SAMN04488109_4037</name>
</gene>
<name>A0A1M5TF55_9BACT</name>
<dbReference type="Proteomes" id="UP000184212">
    <property type="component" value="Unassembled WGS sequence"/>
</dbReference>
<sequence length="104" mass="11868">MVLFAFVAVVGLYQAKAQVATPGVDQREGLQRERIRSGAASGELTRRETAHARRDQRSIRRTERRAKADGEVTRQERAQIQHKQNRASRQLRRNKHDAQVRPGA</sequence>
<accession>A0A1M5TF55</accession>
<dbReference type="EMBL" id="FQWQ01000003">
    <property type="protein sequence ID" value="SHH49280.1"/>
    <property type="molecule type" value="Genomic_DNA"/>
</dbReference>
<proteinExistence type="predicted"/>
<dbReference type="OrthoDB" id="886826at2"/>
<dbReference type="STRING" id="947013.SAMN04488109_4037"/>
<keyword evidence="3" id="KW-1185">Reference proteome</keyword>
<evidence type="ECO:0000313" key="3">
    <source>
        <dbReference type="Proteomes" id="UP000184212"/>
    </source>
</evidence>
<feature type="region of interest" description="Disordered" evidence="1">
    <location>
        <begin position="20"/>
        <end position="104"/>
    </location>
</feature>
<feature type="compositionally biased region" description="Basic and acidic residues" evidence="1">
    <location>
        <begin position="25"/>
        <end position="36"/>
    </location>
</feature>
<evidence type="ECO:0000256" key="1">
    <source>
        <dbReference type="SAM" id="MobiDB-lite"/>
    </source>
</evidence>
<feature type="compositionally biased region" description="Basic residues" evidence="1">
    <location>
        <begin position="83"/>
        <end position="95"/>
    </location>
</feature>